<comment type="caution">
    <text evidence="2">The sequence shown here is derived from an EMBL/GenBank/DDBJ whole genome shotgun (WGS) entry which is preliminary data.</text>
</comment>
<dbReference type="SMART" id="SM00530">
    <property type="entry name" value="HTH_XRE"/>
    <property type="match status" value="1"/>
</dbReference>
<dbReference type="RefSeq" id="WP_202825691.1">
    <property type="nucleotide sequence ID" value="NZ_JAEUXJ010000004.1"/>
</dbReference>
<dbReference type="EMBL" id="JAEUXJ010000004">
    <property type="protein sequence ID" value="MBL6455944.1"/>
    <property type="molecule type" value="Genomic_DNA"/>
</dbReference>
<organism evidence="2 3">
    <name type="scientific">Belnapia mucosa</name>
    <dbReference type="NCBI Taxonomy" id="2804532"/>
    <lineage>
        <taxon>Bacteria</taxon>
        <taxon>Pseudomonadati</taxon>
        <taxon>Pseudomonadota</taxon>
        <taxon>Alphaproteobacteria</taxon>
        <taxon>Acetobacterales</taxon>
        <taxon>Roseomonadaceae</taxon>
        <taxon>Belnapia</taxon>
    </lineage>
</organism>
<dbReference type="Gene3D" id="1.10.260.40">
    <property type="entry name" value="lambda repressor-like DNA-binding domains"/>
    <property type="match status" value="1"/>
</dbReference>
<name>A0ABS1V5F6_9PROT</name>
<dbReference type="InterPro" id="IPR010982">
    <property type="entry name" value="Lambda_DNA-bd_dom_sf"/>
</dbReference>
<protein>
    <submittedName>
        <fullName evidence="2">Helix-turn-helix transcriptional regulator</fullName>
    </submittedName>
</protein>
<dbReference type="Gene3D" id="3.30.450.180">
    <property type="match status" value="1"/>
</dbReference>
<gene>
    <name evidence="2" type="ORF">JMJ55_11465</name>
</gene>
<feature type="domain" description="HTH cro/C1-type" evidence="1">
    <location>
        <begin position="20"/>
        <end position="74"/>
    </location>
</feature>
<evidence type="ECO:0000313" key="2">
    <source>
        <dbReference type="EMBL" id="MBL6455944.1"/>
    </source>
</evidence>
<dbReference type="PANTHER" id="PTHR35010:SF4">
    <property type="entry name" value="BLL5781 PROTEIN"/>
    <property type="match status" value="1"/>
</dbReference>
<keyword evidence="3" id="KW-1185">Reference proteome</keyword>
<dbReference type="Proteomes" id="UP000606490">
    <property type="component" value="Unassembled WGS sequence"/>
</dbReference>
<evidence type="ECO:0000259" key="1">
    <source>
        <dbReference type="PROSITE" id="PS50943"/>
    </source>
</evidence>
<accession>A0ABS1V5F6</accession>
<evidence type="ECO:0000313" key="3">
    <source>
        <dbReference type="Proteomes" id="UP000606490"/>
    </source>
</evidence>
<dbReference type="SUPFAM" id="SSF47413">
    <property type="entry name" value="lambda repressor-like DNA-binding domains"/>
    <property type="match status" value="1"/>
</dbReference>
<dbReference type="InterPro" id="IPR041413">
    <property type="entry name" value="MLTR_LBD"/>
</dbReference>
<reference evidence="2 3" key="1">
    <citation type="submission" date="2021-01" db="EMBL/GenBank/DDBJ databases">
        <title>Belnapia mucosa sp. nov. and Belnapia arida sp. nov., isolated from the Tabernas Desert (Almeria, Spain).</title>
        <authorList>
            <person name="Molina-Menor E."/>
            <person name="Vidal-Verdu A."/>
            <person name="Calonge A."/>
            <person name="Satari L."/>
            <person name="Pereto Magraner J."/>
            <person name="Porcar Miralles M."/>
        </authorList>
    </citation>
    <scope>NUCLEOTIDE SEQUENCE [LARGE SCALE GENOMIC DNA]</scope>
    <source>
        <strain evidence="2 3">T6</strain>
    </source>
</reference>
<dbReference type="Pfam" id="PF01381">
    <property type="entry name" value="HTH_3"/>
    <property type="match status" value="1"/>
</dbReference>
<dbReference type="PANTHER" id="PTHR35010">
    <property type="entry name" value="BLL4672 PROTEIN-RELATED"/>
    <property type="match status" value="1"/>
</dbReference>
<dbReference type="Pfam" id="PF17765">
    <property type="entry name" value="MLTR_LBD"/>
    <property type="match status" value="1"/>
</dbReference>
<dbReference type="InterPro" id="IPR001387">
    <property type="entry name" value="Cro/C1-type_HTH"/>
</dbReference>
<dbReference type="PROSITE" id="PS50943">
    <property type="entry name" value="HTH_CROC1"/>
    <property type="match status" value="1"/>
</dbReference>
<sequence length="273" mass="29072">MASSLAPIAPAPGTPVGALLRAWRQRRRRSQLDLALDAEVSQRHLSFVESGRAAPSREMVLRLAEQLEVPLRERNALLLAAGYAPRYAERGLEDADMGAARRAVEAILRAHAPHPALAVDRHWQLVAANDALRPLLAGIDDPGLLAPPVNVMRLALHPRGLAPRIANLGEWRAHLLERLRRQCDASADPVLAALLAELAAYDLPAGAQAAPSQHPPGGILVPLELESAAGQLSLISTTTVFGSPVEVTLSELAIEAFYPADAATAERLAQLAA</sequence>
<dbReference type="CDD" id="cd00093">
    <property type="entry name" value="HTH_XRE"/>
    <property type="match status" value="1"/>
</dbReference>
<proteinExistence type="predicted"/>